<accession>A0A9W7DI33</accession>
<keyword evidence="3" id="KW-1185">Reference proteome</keyword>
<dbReference type="Proteomes" id="UP001165063">
    <property type="component" value="Unassembled WGS sequence"/>
</dbReference>
<feature type="compositionally biased region" description="Basic residues" evidence="1">
    <location>
        <begin position="1"/>
        <end position="10"/>
    </location>
</feature>
<name>A0A9W7DI33_AMBMO</name>
<proteinExistence type="predicted"/>
<evidence type="ECO:0000313" key="3">
    <source>
        <dbReference type="Proteomes" id="UP001165063"/>
    </source>
</evidence>
<feature type="region of interest" description="Disordered" evidence="1">
    <location>
        <begin position="1"/>
        <end position="38"/>
    </location>
</feature>
<gene>
    <name evidence="2" type="ORF">Amon01_000207100</name>
</gene>
<dbReference type="EMBL" id="BSXU01000699">
    <property type="protein sequence ID" value="GMG21542.1"/>
    <property type="molecule type" value="Genomic_DNA"/>
</dbReference>
<protein>
    <submittedName>
        <fullName evidence="2">Unnamed protein product</fullName>
    </submittedName>
</protein>
<comment type="caution">
    <text evidence="2">The sequence shown here is derived from an EMBL/GenBank/DDBJ whole genome shotgun (WGS) entry which is preliminary data.</text>
</comment>
<dbReference type="AlphaFoldDB" id="A0A9W7DI33"/>
<evidence type="ECO:0000313" key="2">
    <source>
        <dbReference type="EMBL" id="GMG21542.1"/>
    </source>
</evidence>
<reference evidence="2" key="1">
    <citation type="submission" date="2023-04" db="EMBL/GenBank/DDBJ databases">
        <title>Ambrosiozyma monospora NBRC 1965.</title>
        <authorList>
            <person name="Ichikawa N."/>
            <person name="Sato H."/>
            <person name="Tonouchi N."/>
        </authorList>
    </citation>
    <scope>NUCLEOTIDE SEQUENCE</scope>
    <source>
        <strain evidence="2">NBRC 1965</strain>
    </source>
</reference>
<sequence length="71" mass="7945">MTHHNTRSNTKKANSTTTPLPPSPTQPLLKNKQQQHHPLKLSLQLLKSSLPALALPQREEELHPVSTRSPI</sequence>
<organism evidence="2 3">
    <name type="scientific">Ambrosiozyma monospora</name>
    <name type="common">Yeast</name>
    <name type="synonym">Endomycopsis monosporus</name>
    <dbReference type="NCBI Taxonomy" id="43982"/>
    <lineage>
        <taxon>Eukaryota</taxon>
        <taxon>Fungi</taxon>
        <taxon>Dikarya</taxon>
        <taxon>Ascomycota</taxon>
        <taxon>Saccharomycotina</taxon>
        <taxon>Pichiomycetes</taxon>
        <taxon>Pichiales</taxon>
        <taxon>Pichiaceae</taxon>
        <taxon>Ambrosiozyma</taxon>
    </lineage>
</organism>
<evidence type="ECO:0000256" key="1">
    <source>
        <dbReference type="SAM" id="MobiDB-lite"/>
    </source>
</evidence>